<keyword evidence="1" id="KW-0175">Coiled coil</keyword>
<dbReference type="Proteomes" id="UP000017127">
    <property type="component" value="Unassembled WGS sequence"/>
</dbReference>
<evidence type="ECO:0000256" key="1">
    <source>
        <dbReference type="SAM" id="Coils"/>
    </source>
</evidence>
<name>U7QEM8_9CYAN</name>
<dbReference type="AlphaFoldDB" id="U7QEM8"/>
<dbReference type="RefSeq" id="WP_023068854.1">
    <property type="nucleotide sequence ID" value="NZ_AUZM01000076.1"/>
</dbReference>
<dbReference type="OrthoDB" id="421643at2"/>
<dbReference type="PATRIC" id="fig|1348334.3.peg.4978"/>
<keyword evidence="3" id="KW-1185">Reference proteome</keyword>
<proteinExistence type="predicted"/>
<feature type="coiled-coil region" evidence="1">
    <location>
        <begin position="255"/>
        <end position="289"/>
    </location>
</feature>
<evidence type="ECO:0000313" key="3">
    <source>
        <dbReference type="Proteomes" id="UP000017127"/>
    </source>
</evidence>
<reference evidence="2 3" key="1">
    <citation type="journal article" date="2013" name="Front. Microbiol.">
        <title>Comparative genomic analyses of the cyanobacterium, Lyngbya aestuarii BL J, a powerful hydrogen producer.</title>
        <authorList>
            <person name="Kothari A."/>
            <person name="Vaughn M."/>
            <person name="Garcia-Pichel F."/>
        </authorList>
    </citation>
    <scope>NUCLEOTIDE SEQUENCE [LARGE SCALE GENOMIC DNA]</scope>
    <source>
        <strain evidence="2 3">BL J</strain>
    </source>
</reference>
<protein>
    <submittedName>
        <fullName evidence="2">Uncharacterized protein</fullName>
    </submittedName>
</protein>
<organism evidence="2 3">
    <name type="scientific">Lyngbya aestuarii BL J</name>
    <dbReference type="NCBI Taxonomy" id="1348334"/>
    <lineage>
        <taxon>Bacteria</taxon>
        <taxon>Bacillati</taxon>
        <taxon>Cyanobacteriota</taxon>
        <taxon>Cyanophyceae</taxon>
        <taxon>Oscillatoriophycideae</taxon>
        <taxon>Oscillatoriales</taxon>
        <taxon>Microcoleaceae</taxon>
        <taxon>Lyngbya</taxon>
    </lineage>
</organism>
<comment type="caution">
    <text evidence="2">The sequence shown here is derived from an EMBL/GenBank/DDBJ whole genome shotgun (WGS) entry which is preliminary data.</text>
</comment>
<gene>
    <name evidence="2" type="ORF">M595_5169</name>
</gene>
<evidence type="ECO:0000313" key="2">
    <source>
        <dbReference type="EMBL" id="ERT04881.1"/>
    </source>
</evidence>
<dbReference type="EMBL" id="AUZM01000076">
    <property type="protein sequence ID" value="ERT04881.1"/>
    <property type="molecule type" value="Genomic_DNA"/>
</dbReference>
<sequence>MTGSLKGIEEDIASLEEAIFKLAQEFDGAYENYLTTLGNAMRQQLILANYHLCTQGYPEYFLKLSYSQRQKFQQSLQGLAANAQKMLISLIKISPASQALEEKEPEPEEPELQDDAQNNDDLLQALTSEDESLELSADLLLQPPTPKVLSLPERLAKWQDDLEQSINTLLRTLSRDTNFALQQANIFPHHLPEAVLEAASQAEASAETVASPPNLLNLMIETENLEEEDEGITNVTRLMAVHLRVSEIEFADATLMSARHKIRNLSAQLNKVGRNYQKKQRERAVLEAEAAWRSSWFEENSKD</sequence>
<accession>U7QEM8</accession>